<accession>S4NQG7</accession>
<evidence type="ECO:0000256" key="1">
    <source>
        <dbReference type="SAM" id="MobiDB-lite"/>
    </source>
</evidence>
<organism evidence="2">
    <name type="scientific">Pararge aegeria</name>
    <name type="common">speckled wood butterfly</name>
    <dbReference type="NCBI Taxonomy" id="116150"/>
    <lineage>
        <taxon>Eukaryota</taxon>
        <taxon>Metazoa</taxon>
        <taxon>Ecdysozoa</taxon>
        <taxon>Arthropoda</taxon>
        <taxon>Hexapoda</taxon>
        <taxon>Insecta</taxon>
        <taxon>Pterygota</taxon>
        <taxon>Neoptera</taxon>
        <taxon>Endopterygota</taxon>
        <taxon>Lepidoptera</taxon>
        <taxon>Glossata</taxon>
        <taxon>Ditrysia</taxon>
        <taxon>Papilionoidea</taxon>
        <taxon>Nymphalidae</taxon>
        <taxon>Satyrinae</taxon>
        <taxon>Satyrini</taxon>
        <taxon>Parargina</taxon>
        <taxon>Pararge</taxon>
    </lineage>
</organism>
<reference evidence="2" key="1">
    <citation type="journal article" date="2013" name="BMC Genomics">
        <title>Unscrambling butterfly oogenesis.</title>
        <authorList>
            <person name="Carter J.M."/>
            <person name="Baker S.C."/>
            <person name="Pink R."/>
            <person name="Carter D.R."/>
            <person name="Collins A."/>
            <person name="Tomlin J."/>
            <person name="Gibbs M."/>
            <person name="Breuker C.J."/>
        </authorList>
    </citation>
    <scope>NUCLEOTIDE SEQUENCE</scope>
    <source>
        <tissue evidence="2">Ovary</tissue>
    </source>
</reference>
<protein>
    <submittedName>
        <fullName evidence="2">Uncharacterized protein</fullName>
    </submittedName>
</protein>
<dbReference type="EMBL" id="GAIX01013251">
    <property type="protein sequence ID" value="JAA79309.1"/>
    <property type="molecule type" value="Transcribed_RNA"/>
</dbReference>
<reference evidence="2" key="2">
    <citation type="submission" date="2013-05" db="EMBL/GenBank/DDBJ databases">
        <authorList>
            <person name="Carter J.-M."/>
            <person name="Baker S.C."/>
            <person name="Pink R."/>
            <person name="Carter D.R.F."/>
            <person name="Collins A."/>
            <person name="Tomlin J."/>
            <person name="Gibbs M."/>
            <person name="Breuker C.J."/>
        </authorList>
    </citation>
    <scope>NUCLEOTIDE SEQUENCE</scope>
    <source>
        <tissue evidence="2">Ovary</tissue>
    </source>
</reference>
<feature type="non-terminal residue" evidence="2">
    <location>
        <position position="68"/>
    </location>
</feature>
<dbReference type="AlphaFoldDB" id="S4NQG7"/>
<feature type="region of interest" description="Disordered" evidence="1">
    <location>
        <begin position="1"/>
        <end position="23"/>
    </location>
</feature>
<sequence length="68" mass="7664">HNSEHIRRIIGVPPTPEQDVPPDITKPEDIVMNNNNLELDEGAYNNKVVPMEIDTTVVTQTKLESNEN</sequence>
<proteinExistence type="predicted"/>
<evidence type="ECO:0000313" key="2">
    <source>
        <dbReference type="EMBL" id="JAA79309.1"/>
    </source>
</evidence>
<feature type="non-terminal residue" evidence="2">
    <location>
        <position position="1"/>
    </location>
</feature>
<name>S4NQG7_9NEOP</name>